<dbReference type="AlphaFoldDB" id="A0A1I2C026"/>
<sequence length="179" mass="19910">MYKKMLCSLLITGITVGLLTGCGGSNDKKDVKATSGDKKIEQTVEKKTEAPKALTLQDKVKIEDVQKFGVKFQYQKQPGLGLSFKVINNTDKILSGVQLHITVKSQFGDELRKLNCDIDKDIPAHGYVIFNADKRGGWETNQFMNNEVKAAETPAEKLKFDFYVNKIVYKDGTIESAGK</sequence>
<dbReference type="EMBL" id="FONL01000010">
    <property type="protein sequence ID" value="SFE61605.1"/>
    <property type="molecule type" value="Genomic_DNA"/>
</dbReference>
<protein>
    <recommendedName>
        <fullName evidence="3">Lipoprotein</fullName>
    </recommendedName>
</protein>
<dbReference type="PROSITE" id="PS51257">
    <property type="entry name" value="PROKAR_LIPOPROTEIN"/>
    <property type="match status" value="1"/>
</dbReference>
<dbReference type="RefSeq" id="WP_093913728.1">
    <property type="nucleotide sequence ID" value="NZ_FONL01000010.1"/>
</dbReference>
<accession>A0A1I2C026</accession>
<dbReference type="Proteomes" id="UP000198896">
    <property type="component" value="Unassembled WGS sequence"/>
</dbReference>
<evidence type="ECO:0008006" key="3">
    <source>
        <dbReference type="Google" id="ProtNLM"/>
    </source>
</evidence>
<organism evidence="1 2">
    <name type="scientific">Succiniclasticum ruminis DSM 9236</name>
    <dbReference type="NCBI Taxonomy" id="1123323"/>
    <lineage>
        <taxon>Bacteria</taxon>
        <taxon>Bacillati</taxon>
        <taxon>Bacillota</taxon>
        <taxon>Negativicutes</taxon>
        <taxon>Acidaminococcales</taxon>
        <taxon>Acidaminococcaceae</taxon>
        <taxon>Succiniclasticum</taxon>
    </lineage>
</organism>
<gene>
    <name evidence="1" type="ORF">SAMN05216245_11069</name>
</gene>
<proteinExistence type="predicted"/>
<name>A0A1I2C026_9FIRM</name>
<evidence type="ECO:0000313" key="1">
    <source>
        <dbReference type="EMBL" id="SFE61605.1"/>
    </source>
</evidence>
<evidence type="ECO:0000313" key="2">
    <source>
        <dbReference type="Proteomes" id="UP000198896"/>
    </source>
</evidence>
<keyword evidence="2" id="KW-1185">Reference proteome</keyword>
<reference evidence="1 2" key="1">
    <citation type="submission" date="2016-10" db="EMBL/GenBank/DDBJ databases">
        <authorList>
            <person name="de Groot N.N."/>
        </authorList>
    </citation>
    <scope>NUCLEOTIDE SEQUENCE [LARGE SCALE GENOMIC DNA]</scope>
    <source>
        <strain evidence="1 2">DSM 9236</strain>
    </source>
</reference>
<dbReference type="OrthoDB" id="9774591at2"/>